<sequence length="86" mass="10030">MGYGKSRTLFDSPTRLPDYRKKGVFLRPVDIEVLVHKNDAVPHNRCALFIQHENELLCSARNNVERYTKCKAIIYYFSVLKKAPNM</sequence>
<gene>
    <name evidence="1" type="ORF">MSMAP_2338</name>
</gene>
<reference evidence="1 2" key="1">
    <citation type="submission" date="2014-07" db="EMBL/GenBank/DDBJ databases">
        <title>Methanogenic archaea and the global carbon cycle.</title>
        <authorList>
            <person name="Henriksen J.R."/>
            <person name="Luke J."/>
            <person name="Reinhart S."/>
            <person name="Benedict M.N."/>
            <person name="Youngblut N.D."/>
            <person name="Metcalf M.E."/>
            <person name="Whitaker R.J."/>
            <person name="Metcalf W.W."/>
        </authorList>
    </citation>
    <scope>NUCLEOTIDE SEQUENCE [LARGE SCALE GENOMIC DNA]</scope>
    <source>
        <strain evidence="1 2">SarPi</strain>
    </source>
</reference>
<name>A0A0E3RCT3_METMZ</name>
<dbReference type="Proteomes" id="UP000033116">
    <property type="component" value="Chromosome"/>
</dbReference>
<organism evidence="1 2">
    <name type="scientific">Methanosarcina mazei SarPi</name>
    <dbReference type="NCBI Taxonomy" id="1434115"/>
    <lineage>
        <taxon>Archaea</taxon>
        <taxon>Methanobacteriati</taxon>
        <taxon>Methanobacteriota</taxon>
        <taxon>Stenosarchaea group</taxon>
        <taxon>Methanomicrobia</taxon>
        <taxon>Methanosarcinales</taxon>
        <taxon>Methanosarcinaceae</taxon>
        <taxon>Methanosarcina</taxon>
    </lineage>
</organism>
<evidence type="ECO:0000313" key="1">
    <source>
        <dbReference type="EMBL" id="AKB62323.1"/>
    </source>
</evidence>
<proteinExistence type="predicted"/>
<dbReference type="RefSeq" id="WP_048043815.1">
    <property type="nucleotide sequence ID" value="NZ_CP009511.1"/>
</dbReference>
<protein>
    <submittedName>
        <fullName evidence="1">Uncharacterized protein</fullName>
    </submittedName>
</protein>
<dbReference type="GeneID" id="24865609"/>
<dbReference type="HOGENOM" id="CLU_2490495_0_0_2"/>
<evidence type="ECO:0000313" key="2">
    <source>
        <dbReference type="Proteomes" id="UP000033116"/>
    </source>
</evidence>
<dbReference type="PATRIC" id="fig|1434115.4.peg.3001"/>
<dbReference type="AlphaFoldDB" id="A0A0E3RCT3"/>
<dbReference type="EMBL" id="CP009511">
    <property type="protein sequence ID" value="AKB62323.1"/>
    <property type="molecule type" value="Genomic_DNA"/>
</dbReference>
<accession>A0A0E3RCT3</accession>